<evidence type="ECO:0000313" key="4">
    <source>
        <dbReference type="Proteomes" id="UP000574067"/>
    </source>
</evidence>
<evidence type="ECO:0000256" key="1">
    <source>
        <dbReference type="SAM" id="SignalP"/>
    </source>
</evidence>
<accession>A0A848FF72</accession>
<sequence length="220" mass="22735">MKASWLASAVLMAATATGATAATTSFDSVGEFSGTQGQGGWSYGYYSRAGDASSFTTMAVFGPGFEYGSNQSGPTWWEGAPQNPWTALFSEGGHPSLQSGDHWAVRRWVSGAPGTLSISGDYQGMLFGTAAVHVLIDGVERFAAVANPNLMTFGLADLAVSQGSTIDFAISAYDGSQHGDVIRFTATGELLPTAVPEPASAALLLAGGLAGAAVRRRRTR</sequence>
<dbReference type="Proteomes" id="UP000574067">
    <property type="component" value="Unassembled WGS sequence"/>
</dbReference>
<reference evidence="3 4" key="1">
    <citation type="submission" date="2020-04" db="EMBL/GenBank/DDBJ databases">
        <title>Azohydromonas sp. isolated from soil.</title>
        <authorList>
            <person name="Dahal R.H."/>
        </authorList>
    </citation>
    <scope>NUCLEOTIDE SEQUENCE [LARGE SCALE GENOMIC DNA]</scope>
    <source>
        <strain evidence="3 4">G-1-1-14</strain>
    </source>
</reference>
<dbReference type="EMBL" id="JABBFW010000013">
    <property type="protein sequence ID" value="NML16800.1"/>
    <property type="molecule type" value="Genomic_DNA"/>
</dbReference>
<comment type="caution">
    <text evidence="3">The sequence shown here is derived from an EMBL/GenBank/DDBJ whole genome shotgun (WGS) entry which is preliminary data.</text>
</comment>
<evidence type="ECO:0000313" key="3">
    <source>
        <dbReference type="EMBL" id="NML16800.1"/>
    </source>
</evidence>
<dbReference type="AlphaFoldDB" id="A0A848FF72"/>
<gene>
    <name evidence="3" type="ORF">HHL10_17610</name>
</gene>
<organism evidence="3 4">
    <name type="scientific">Azohydromonas caseinilytica</name>
    <dbReference type="NCBI Taxonomy" id="2728836"/>
    <lineage>
        <taxon>Bacteria</taxon>
        <taxon>Pseudomonadati</taxon>
        <taxon>Pseudomonadota</taxon>
        <taxon>Betaproteobacteria</taxon>
        <taxon>Burkholderiales</taxon>
        <taxon>Sphaerotilaceae</taxon>
        <taxon>Azohydromonas</taxon>
    </lineage>
</organism>
<dbReference type="Pfam" id="PF07589">
    <property type="entry name" value="PEP-CTERM"/>
    <property type="match status" value="1"/>
</dbReference>
<keyword evidence="1" id="KW-0732">Signal</keyword>
<name>A0A848FF72_9BURK</name>
<protein>
    <submittedName>
        <fullName evidence="3">PEP-CTERM sorting domain-containing protein</fullName>
    </submittedName>
</protein>
<feature type="signal peptide" evidence="1">
    <location>
        <begin position="1"/>
        <end position="21"/>
    </location>
</feature>
<dbReference type="RefSeq" id="WP_169161708.1">
    <property type="nucleotide sequence ID" value="NZ_JABBFW010000013.1"/>
</dbReference>
<keyword evidence="4" id="KW-1185">Reference proteome</keyword>
<feature type="chain" id="PRO_5032967772" evidence="1">
    <location>
        <begin position="22"/>
        <end position="220"/>
    </location>
</feature>
<evidence type="ECO:0000259" key="2">
    <source>
        <dbReference type="Pfam" id="PF07589"/>
    </source>
</evidence>
<proteinExistence type="predicted"/>
<feature type="domain" description="Ice-binding protein C-terminal" evidence="2">
    <location>
        <begin position="194"/>
        <end position="217"/>
    </location>
</feature>
<dbReference type="NCBIfam" id="TIGR02595">
    <property type="entry name" value="PEP_CTERM"/>
    <property type="match status" value="1"/>
</dbReference>
<dbReference type="InterPro" id="IPR013424">
    <property type="entry name" value="Ice-binding_C"/>
</dbReference>